<feature type="compositionally biased region" description="Low complexity" evidence="1">
    <location>
        <begin position="24"/>
        <end position="38"/>
    </location>
</feature>
<dbReference type="GO" id="GO:0005634">
    <property type="term" value="C:nucleus"/>
    <property type="evidence" value="ECO:0007669"/>
    <property type="project" value="TreeGrafter"/>
</dbReference>
<dbReference type="InterPro" id="IPR042467">
    <property type="entry name" value="Peptidase_C65_otubain_sub2"/>
</dbReference>
<dbReference type="PROSITE" id="PS50802">
    <property type="entry name" value="OTU"/>
    <property type="match status" value="1"/>
</dbReference>
<dbReference type="InterPro" id="IPR003323">
    <property type="entry name" value="OTU_dom"/>
</dbReference>
<feature type="region of interest" description="Disordered" evidence="1">
    <location>
        <begin position="423"/>
        <end position="474"/>
    </location>
</feature>
<name>A0A0E0K0H1_ORYPU</name>
<dbReference type="SUPFAM" id="SSF54001">
    <property type="entry name" value="Cysteine proteinases"/>
    <property type="match status" value="1"/>
</dbReference>
<evidence type="ECO:0000256" key="1">
    <source>
        <dbReference type="SAM" id="MobiDB-lite"/>
    </source>
</evidence>
<feature type="domain" description="OTU" evidence="2">
    <location>
        <begin position="152"/>
        <end position="359"/>
    </location>
</feature>
<evidence type="ECO:0000313" key="3">
    <source>
        <dbReference type="EnsemblPlants" id="OPUNC02G16620.5"/>
    </source>
</evidence>
<accession>A0A0E0K0H1</accession>
<dbReference type="Proteomes" id="UP000026962">
    <property type="component" value="Chromosome 2"/>
</dbReference>
<feature type="region of interest" description="Disordered" evidence="1">
    <location>
        <begin position="360"/>
        <end position="406"/>
    </location>
</feature>
<feature type="compositionally biased region" description="Basic and acidic residues" evidence="1">
    <location>
        <begin position="8"/>
        <end position="23"/>
    </location>
</feature>
<keyword evidence="4" id="KW-1185">Reference proteome</keyword>
<dbReference type="PANTHER" id="PTHR12931">
    <property type="entry name" value="UBIQUITIN THIOLESTERASE PROTEIN OTUB"/>
    <property type="match status" value="1"/>
</dbReference>
<dbReference type="EnsemblPlants" id="OPUNC02G16620.5">
    <property type="protein sequence ID" value="OPUNC02G16620.5"/>
    <property type="gene ID" value="OPUNC02G16620"/>
</dbReference>
<feature type="region of interest" description="Disordered" evidence="1">
    <location>
        <begin position="1"/>
        <end position="100"/>
    </location>
</feature>
<sequence>MGAAQAKDAAHGHGRDQRRREPQGSRSRAAAAAQGGAVVPPPPPSSADRRTQQPGDGGRGRGTRGSSSAAAAVDRKGKKQISASDDRKQLSDRKGQQLNCPSQLIVPESIPHVFHKKIPMEDAVYHNFTNIDDALQRPEVCLRLNFLDRDYSEFRPVVPDGECFYRSFIFSYLEQAVDRIDTCHEDRLLAAVRELAGRAEHFQWASEYSRRCEAFERLIEKIKGWKRMRDYPTSRVSYNSGEFLLEFFSNYDTTDDIFAFLRLAAATWMCTYRRKFERRVIPLGEGRGLEDWCSTLVIPPQVPAYWIIIRALAEALRVAVQVENVNNGSSENTHYNAIHGTPHVTLLHIDDKYDILYPFPQGEDDSAAETSSGRAGQGVGDPAAETSSRRTGQRVEDPAAETSSGGAARASSWWFDCCFVPKKSRSQGSTGSARSSHQVQRRPSRTEPKQTPHWLTTPSPTKPKQTPLWLTSPI</sequence>
<dbReference type="CDD" id="cd22749">
    <property type="entry name" value="Otubain_C65"/>
    <property type="match status" value="1"/>
</dbReference>
<dbReference type="PANTHER" id="PTHR12931:SF37">
    <property type="entry name" value="OS02G0517600 PROTEIN"/>
    <property type="match status" value="1"/>
</dbReference>
<reference evidence="3" key="1">
    <citation type="submission" date="2015-04" db="UniProtKB">
        <authorList>
            <consortium name="EnsemblPlants"/>
        </authorList>
    </citation>
    <scope>IDENTIFICATION</scope>
</reference>
<feature type="compositionally biased region" description="Polar residues" evidence="1">
    <location>
        <begin position="426"/>
        <end position="438"/>
    </location>
</feature>
<dbReference type="InterPro" id="IPR038765">
    <property type="entry name" value="Papain-like_cys_pep_sf"/>
</dbReference>
<dbReference type="AlphaFoldDB" id="A0A0E0K0H1"/>
<feature type="compositionally biased region" description="Low complexity" evidence="1">
    <location>
        <begin position="456"/>
        <end position="467"/>
    </location>
</feature>
<protein>
    <recommendedName>
        <fullName evidence="2">OTU domain-containing protein</fullName>
    </recommendedName>
</protein>
<dbReference type="HOGENOM" id="CLU_030535_2_0_1"/>
<dbReference type="GO" id="GO:0004843">
    <property type="term" value="F:cysteine-type deubiquitinase activity"/>
    <property type="evidence" value="ECO:0007669"/>
    <property type="project" value="TreeGrafter"/>
</dbReference>
<dbReference type="InterPro" id="IPR019400">
    <property type="entry name" value="Peptidase_C65_otubain"/>
</dbReference>
<feature type="compositionally biased region" description="Basic and acidic residues" evidence="1">
    <location>
        <begin position="84"/>
        <end position="95"/>
    </location>
</feature>
<dbReference type="GO" id="GO:0071108">
    <property type="term" value="P:protein K48-linked deubiquitination"/>
    <property type="evidence" value="ECO:0007669"/>
    <property type="project" value="TreeGrafter"/>
</dbReference>
<dbReference type="Gramene" id="OPUNC02G16620.5">
    <property type="protein sequence ID" value="OPUNC02G16620.5"/>
    <property type="gene ID" value="OPUNC02G16620"/>
</dbReference>
<proteinExistence type="predicted"/>
<evidence type="ECO:0000259" key="2">
    <source>
        <dbReference type="PROSITE" id="PS50802"/>
    </source>
</evidence>
<evidence type="ECO:0000313" key="4">
    <source>
        <dbReference type="Proteomes" id="UP000026962"/>
    </source>
</evidence>
<dbReference type="GO" id="GO:0043130">
    <property type="term" value="F:ubiquitin binding"/>
    <property type="evidence" value="ECO:0007669"/>
    <property type="project" value="TreeGrafter"/>
</dbReference>
<reference evidence="3" key="2">
    <citation type="submission" date="2018-05" db="EMBL/GenBank/DDBJ databases">
        <title>OpunRS2 (Oryza punctata Reference Sequence Version 2).</title>
        <authorList>
            <person name="Zhang J."/>
            <person name="Kudrna D."/>
            <person name="Lee S."/>
            <person name="Talag J."/>
            <person name="Welchert J."/>
            <person name="Wing R.A."/>
        </authorList>
    </citation>
    <scope>NUCLEOTIDE SEQUENCE [LARGE SCALE GENOMIC DNA]</scope>
</reference>
<organism evidence="3">
    <name type="scientific">Oryza punctata</name>
    <name type="common">Red rice</name>
    <dbReference type="NCBI Taxonomy" id="4537"/>
    <lineage>
        <taxon>Eukaryota</taxon>
        <taxon>Viridiplantae</taxon>
        <taxon>Streptophyta</taxon>
        <taxon>Embryophyta</taxon>
        <taxon>Tracheophyta</taxon>
        <taxon>Spermatophyta</taxon>
        <taxon>Magnoliopsida</taxon>
        <taxon>Liliopsida</taxon>
        <taxon>Poales</taxon>
        <taxon>Poaceae</taxon>
        <taxon>BOP clade</taxon>
        <taxon>Oryzoideae</taxon>
        <taxon>Oryzeae</taxon>
        <taxon>Oryzinae</taxon>
        <taxon>Oryza</taxon>
    </lineage>
</organism>
<dbReference type="Pfam" id="PF10275">
    <property type="entry name" value="Peptidase_C65"/>
    <property type="match status" value="1"/>
</dbReference>
<dbReference type="Gene3D" id="1.20.1300.20">
    <property type="entry name" value="Peptidase C65 Otubain, subdomain 2"/>
    <property type="match status" value="1"/>
</dbReference>